<evidence type="ECO:0000256" key="1">
    <source>
        <dbReference type="SAM" id="MobiDB-lite"/>
    </source>
</evidence>
<proteinExistence type="predicted"/>
<feature type="compositionally biased region" description="Low complexity" evidence="1">
    <location>
        <begin position="23"/>
        <end position="39"/>
    </location>
</feature>
<dbReference type="Proteomes" id="UP000192578">
    <property type="component" value="Unassembled WGS sequence"/>
</dbReference>
<evidence type="ECO:0000313" key="3">
    <source>
        <dbReference type="Proteomes" id="UP000192578"/>
    </source>
</evidence>
<name>A0A1W0XBA1_HYPEX</name>
<feature type="region of interest" description="Disordered" evidence="1">
    <location>
        <begin position="1"/>
        <end position="67"/>
    </location>
</feature>
<comment type="caution">
    <text evidence="2">The sequence shown here is derived from an EMBL/GenBank/DDBJ whole genome shotgun (WGS) entry which is preliminary data.</text>
</comment>
<keyword evidence="3" id="KW-1185">Reference proteome</keyword>
<gene>
    <name evidence="2" type="ORF">BV898_01377</name>
</gene>
<evidence type="ECO:0000313" key="2">
    <source>
        <dbReference type="EMBL" id="OQV24787.1"/>
    </source>
</evidence>
<organism evidence="2 3">
    <name type="scientific">Hypsibius exemplaris</name>
    <name type="common">Freshwater tardigrade</name>
    <dbReference type="NCBI Taxonomy" id="2072580"/>
    <lineage>
        <taxon>Eukaryota</taxon>
        <taxon>Metazoa</taxon>
        <taxon>Ecdysozoa</taxon>
        <taxon>Tardigrada</taxon>
        <taxon>Eutardigrada</taxon>
        <taxon>Parachela</taxon>
        <taxon>Hypsibioidea</taxon>
        <taxon>Hypsibiidae</taxon>
        <taxon>Hypsibius</taxon>
    </lineage>
</organism>
<dbReference type="EMBL" id="MTYJ01000005">
    <property type="protein sequence ID" value="OQV24787.1"/>
    <property type="molecule type" value="Genomic_DNA"/>
</dbReference>
<dbReference type="AlphaFoldDB" id="A0A1W0XBA1"/>
<sequence length="121" mass="13447">MEGGSMTDFGGYSDDFTTDNITQNGQQSNGNAAAENNASRIASDGTGETLTTKGSAEIGEERSDVGGWSTNEICECDCDVCRIERRVFASSETRRKRELPEHFVLRDRPARRTKPNFEHFF</sequence>
<protein>
    <submittedName>
        <fullName evidence="2">Uncharacterized protein</fullName>
    </submittedName>
</protein>
<accession>A0A1W0XBA1</accession>
<reference evidence="3" key="1">
    <citation type="submission" date="2017-01" db="EMBL/GenBank/DDBJ databases">
        <title>Comparative genomics of anhydrobiosis in the tardigrade Hypsibius dujardini.</title>
        <authorList>
            <person name="Yoshida Y."/>
            <person name="Koutsovoulos G."/>
            <person name="Laetsch D."/>
            <person name="Stevens L."/>
            <person name="Kumar S."/>
            <person name="Horikawa D."/>
            <person name="Ishino K."/>
            <person name="Komine S."/>
            <person name="Tomita M."/>
            <person name="Blaxter M."/>
            <person name="Arakawa K."/>
        </authorList>
    </citation>
    <scope>NUCLEOTIDE SEQUENCE [LARGE SCALE GENOMIC DNA]</scope>
    <source>
        <strain evidence="3">Z151</strain>
    </source>
</reference>